<dbReference type="Pfam" id="PF00535">
    <property type="entry name" value="Glycos_transf_2"/>
    <property type="match status" value="1"/>
</dbReference>
<proteinExistence type="predicted"/>
<dbReference type="PANTHER" id="PTHR43685">
    <property type="entry name" value="GLYCOSYLTRANSFERASE"/>
    <property type="match status" value="1"/>
</dbReference>
<dbReference type="InterPro" id="IPR029044">
    <property type="entry name" value="Nucleotide-diphossugar_trans"/>
</dbReference>
<dbReference type="RefSeq" id="WP_110486559.1">
    <property type="nucleotide sequence ID" value="NZ_QJVC01000024.1"/>
</dbReference>
<keyword evidence="2" id="KW-0808">Transferase</keyword>
<feature type="domain" description="Glycosyltransferase 2-like" evidence="1">
    <location>
        <begin position="14"/>
        <end position="170"/>
    </location>
</feature>
<sequence length="311" mass="34152">MSEHVRPTPDALISVVIATIGRPDMLRDAVRAILAQTYLGPVEILVVFDGGNIDPLSDVVVPANRTLHLMHNARTKGLAGGRNTGILAASGTIIGFCDDDDLWAPPKLQEQLELWAYQPDAIAISGGICVRSESGTTERLPPERIRFEDFLASRVTAVHPSTMLYRREDLLGRIGLVDELLPGSYGEDYDLLLRATRFGDVYAVPYPLVTVRWDRPSHFAGKWQDMAAGLSYILRKFPELERSPKGTSRIASQVAFSLAAVGERRTSLTWIRSALHHNPLQPRAYAALLVAMGCVPAQTLLDAVNRHGRGL</sequence>
<dbReference type="SUPFAM" id="SSF53448">
    <property type="entry name" value="Nucleotide-diphospho-sugar transferases"/>
    <property type="match status" value="1"/>
</dbReference>
<evidence type="ECO:0000313" key="3">
    <source>
        <dbReference type="Proteomes" id="UP000247980"/>
    </source>
</evidence>
<keyword evidence="3" id="KW-1185">Reference proteome</keyword>
<dbReference type="CDD" id="cd00761">
    <property type="entry name" value="Glyco_tranf_GTA_type"/>
    <property type="match status" value="1"/>
</dbReference>
<name>A0A2V5JJE7_9MICC</name>
<dbReference type="InterPro" id="IPR001173">
    <property type="entry name" value="Glyco_trans_2-like"/>
</dbReference>
<evidence type="ECO:0000313" key="2">
    <source>
        <dbReference type="EMBL" id="PYI37316.1"/>
    </source>
</evidence>
<dbReference type="GO" id="GO:0016740">
    <property type="term" value="F:transferase activity"/>
    <property type="evidence" value="ECO:0007669"/>
    <property type="project" value="UniProtKB-KW"/>
</dbReference>
<comment type="caution">
    <text evidence="2">The sequence shown here is derived from an EMBL/GenBank/DDBJ whole genome shotgun (WGS) entry which is preliminary data.</text>
</comment>
<gene>
    <name evidence="2" type="ORF">CVS30_16000</name>
</gene>
<dbReference type="Proteomes" id="UP000247980">
    <property type="component" value="Unassembled WGS sequence"/>
</dbReference>
<dbReference type="PANTHER" id="PTHR43685:SF11">
    <property type="entry name" value="GLYCOSYLTRANSFERASE TAGX-RELATED"/>
    <property type="match status" value="1"/>
</dbReference>
<evidence type="ECO:0000259" key="1">
    <source>
        <dbReference type="Pfam" id="PF00535"/>
    </source>
</evidence>
<reference evidence="2 3" key="1">
    <citation type="submission" date="2018-05" db="EMBL/GenBank/DDBJ databases">
        <title>Genetic diversity of glacier-inhabiting Cryobacterium bacteria in China and description of Cryobacterium mengkeensis sp. nov. and Arthrobacter glacialis sp. nov.</title>
        <authorList>
            <person name="Liu Q."/>
            <person name="Xin Y.-H."/>
        </authorList>
    </citation>
    <scope>NUCLEOTIDE SEQUENCE [LARGE SCALE GENOMIC DNA]</scope>
    <source>
        <strain evidence="2 3">B7</strain>
    </source>
</reference>
<accession>A0A2V5JJE7</accession>
<dbReference type="AlphaFoldDB" id="A0A2V5JJE7"/>
<organism evidence="2 3">
    <name type="scientific">Arthrobacter psychrolactophilus</name>
    <dbReference type="NCBI Taxonomy" id="92442"/>
    <lineage>
        <taxon>Bacteria</taxon>
        <taxon>Bacillati</taxon>
        <taxon>Actinomycetota</taxon>
        <taxon>Actinomycetes</taxon>
        <taxon>Micrococcales</taxon>
        <taxon>Micrococcaceae</taxon>
        <taxon>Arthrobacter</taxon>
    </lineage>
</organism>
<dbReference type="EMBL" id="QJVC01000024">
    <property type="protein sequence ID" value="PYI37316.1"/>
    <property type="molecule type" value="Genomic_DNA"/>
</dbReference>
<dbReference type="Gene3D" id="3.90.550.10">
    <property type="entry name" value="Spore Coat Polysaccharide Biosynthesis Protein SpsA, Chain A"/>
    <property type="match status" value="1"/>
</dbReference>
<protein>
    <submittedName>
        <fullName evidence="2">Glycosyl transferase family 2</fullName>
    </submittedName>
</protein>
<dbReference type="OrthoDB" id="153025at2"/>
<dbReference type="InterPro" id="IPR050834">
    <property type="entry name" value="Glycosyltransf_2"/>
</dbReference>